<evidence type="ECO:0000256" key="3">
    <source>
        <dbReference type="ARBA" id="ARBA00022475"/>
    </source>
</evidence>
<dbReference type="Pfam" id="PF04226">
    <property type="entry name" value="Transgly_assoc"/>
    <property type="match status" value="1"/>
</dbReference>
<sequence length="89" mass="9066">MGIIGWIVLGLIAGAIAKAILKDRAPGGFLATLILGVVGALVGGFLGNLIFDAGLENFFSIQTWALAIGGSLVVLLVYGALTGRKGARR</sequence>
<keyword evidence="9" id="KW-1185">Reference proteome</keyword>
<reference evidence="8" key="1">
    <citation type="journal article" date="2014" name="Int. J. Syst. Evol. Microbiol.">
        <title>Complete genome sequence of Corynebacterium casei LMG S-19264T (=DSM 44701T), isolated from a smear-ripened cheese.</title>
        <authorList>
            <consortium name="US DOE Joint Genome Institute (JGI-PGF)"/>
            <person name="Walter F."/>
            <person name="Albersmeier A."/>
            <person name="Kalinowski J."/>
            <person name="Ruckert C."/>
        </authorList>
    </citation>
    <scope>NUCLEOTIDE SEQUENCE</scope>
    <source>
        <strain evidence="8">NBRC 112290</strain>
    </source>
</reference>
<proteinExistence type="inferred from homology"/>
<feature type="transmembrane region" description="Helical" evidence="7">
    <location>
        <begin position="28"/>
        <end position="51"/>
    </location>
</feature>
<dbReference type="PANTHER" id="PTHR33884:SF3">
    <property type="entry name" value="UPF0410 PROTEIN YMGE"/>
    <property type="match status" value="1"/>
</dbReference>
<feature type="transmembrane region" description="Helical" evidence="7">
    <location>
        <begin position="63"/>
        <end position="81"/>
    </location>
</feature>
<comment type="similarity">
    <text evidence="2">Belongs to the UPF0410 family.</text>
</comment>
<reference evidence="8" key="2">
    <citation type="submission" date="2023-02" db="EMBL/GenBank/DDBJ databases">
        <authorList>
            <person name="Sun Q."/>
            <person name="Mori K."/>
        </authorList>
    </citation>
    <scope>NUCLEOTIDE SEQUENCE</scope>
    <source>
        <strain evidence="8">NBRC 112290</strain>
    </source>
</reference>
<dbReference type="PANTHER" id="PTHR33884">
    <property type="entry name" value="UPF0410 PROTEIN YMGE"/>
    <property type="match status" value="1"/>
</dbReference>
<comment type="subcellular location">
    <subcellularLocation>
        <location evidence="1">Cell membrane</location>
        <topology evidence="1">Multi-pass membrane protein</topology>
    </subcellularLocation>
</comment>
<dbReference type="AlphaFoldDB" id="A0AA37UTH7"/>
<feature type="transmembrane region" description="Helical" evidence="7">
    <location>
        <begin position="6"/>
        <end position="21"/>
    </location>
</feature>
<evidence type="ECO:0000256" key="1">
    <source>
        <dbReference type="ARBA" id="ARBA00004651"/>
    </source>
</evidence>
<dbReference type="InterPro" id="IPR007341">
    <property type="entry name" value="Transgly_assoc"/>
</dbReference>
<protein>
    <submittedName>
        <fullName evidence="8">Transglycosylase</fullName>
    </submittedName>
</protein>
<evidence type="ECO:0000256" key="6">
    <source>
        <dbReference type="ARBA" id="ARBA00023136"/>
    </source>
</evidence>
<evidence type="ECO:0000313" key="9">
    <source>
        <dbReference type="Proteomes" id="UP001157161"/>
    </source>
</evidence>
<gene>
    <name evidence="8" type="ORF">GCM10025875_02290</name>
</gene>
<comment type="caution">
    <text evidence="8">The sequence shown here is derived from an EMBL/GenBank/DDBJ whole genome shotgun (WGS) entry which is preliminary data.</text>
</comment>
<keyword evidence="6 7" id="KW-0472">Membrane</keyword>
<dbReference type="GO" id="GO:0005886">
    <property type="term" value="C:plasma membrane"/>
    <property type="evidence" value="ECO:0007669"/>
    <property type="project" value="UniProtKB-SubCell"/>
</dbReference>
<evidence type="ECO:0000256" key="5">
    <source>
        <dbReference type="ARBA" id="ARBA00022989"/>
    </source>
</evidence>
<evidence type="ECO:0000256" key="7">
    <source>
        <dbReference type="SAM" id="Phobius"/>
    </source>
</evidence>
<evidence type="ECO:0000256" key="2">
    <source>
        <dbReference type="ARBA" id="ARBA00011006"/>
    </source>
</evidence>
<keyword evidence="5 7" id="KW-1133">Transmembrane helix</keyword>
<keyword evidence="4 7" id="KW-0812">Transmembrane</keyword>
<dbReference type="EMBL" id="BSUM01000001">
    <property type="protein sequence ID" value="GMA30237.1"/>
    <property type="molecule type" value="Genomic_DNA"/>
</dbReference>
<dbReference type="Proteomes" id="UP001157161">
    <property type="component" value="Unassembled WGS sequence"/>
</dbReference>
<evidence type="ECO:0000313" key="8">
    <source>
        <dbReference type="EMBL" id="GMA30237.1"/>
    </source>
</evidence>
<dbReference type="RefSeq" id="WP_284248757.1">
    <property type="nucleotide sequence ID" value="NZ_BSUM01000001.1"/>
</dbReference>
<organism evidence="8 9">
    <name type="scientific">Litorihabitans aurantiacus</name>
    <dbReference type="NCBI Taxonomy" id="1930061"/>
    <lineage>
        <taxon>Bacteria</taxon>
        <taxon>Bacillati</taxon>
        <taxon>Actinomycetota</taxon>
        <taxon>Actinomycetes</taxon>
        <taxon>Micrococcales</taxon>
        <taxon>Beutenbergiaceae</taxon>
        <taxon>Litorihabitans</taxon>
    </lineage>
</organism>
<evidence type="ECO:0000256" key="4">
    <source>
        <dbReference type="ARBA" id="ARBA00022692"/>
    </source>
</evidence>
<keyword evidence="3" id="KW-1003">Cell membrane</keyword>
<name>A0AA37UTH7_9MICO</name>
<accession>A0AA37UTH7</accession>